<proteinExistence type="inferred from homology"/>
<sequence length="585" mass="64133">MAPALATIEQVKDKKFDYVIIGGGTSGNALAARLTENSDISVLVLEAGQAWDNDPNVEMPTGFPKQLGNPEYDRIFKTTPQKNLDGKEVIWSRGKGPGGSSNMNFMMWSRPGKDEIDAWEKLGNKGWNYKNYIPYIRKAENLHVSPESIIKREKLQVDPLGMARAVRPIDVSYSESSSNSEPIIRETMQTQGIPLVDDPINGKYSGTWTCATTTNPNTLARSSAFKGYVLPHLDRPNLSILVKSYVIKILIDSAKSDSATATGVKFTHGDATYTVGANKEVIVSADALKSPQILELSGIGDPKVLGPLTDISVSWEVTPESGINSLDKLGDPEFLQQELGAYFSQKRSLLANVVSGVSFLSLQHFTDKAKDIIAKHEKALEENPPKSAALKKQYDIQMARLKSPDMPVFEIIINPVLTGWVNKAETGKCYISLVFVLSNPFSRGTAHITSKDPTTYPALDANYFDHQIDLDIMVEAFKFGRDLANHEPFKKVVAREANPGPNVETEADIIKHIKDNLCTVWHTSGTLPMLPKEDGGVVNPKLKVYGTSNIRVVDISIIPLQLSIHTQTIAYGIAEKAADIILGKA</sequence>
<dbReference type="GO" id="GO:0050660">
    <property type="term" value="F:flavin adenine dinucleotide binding"/>
    <property type="evidence" value="ECO:0007669"/>
    <property type="project" value="InterPro"/>
</dbReference>
<gene>
    <name evidence="11" type="ORF">M422DRAFT_784058</name>
</gene>
<evidence type="ECO:0000256" key="3">
    <source>
        <dbReference type="ARBA" id="ARBA00022630"/>
    </source>
</evidence>
<evidence type="ECO:0000256" key="4">
    <source>
        <dbReference type="ARBA" id="ARBA00022729"/>
    </source>
</evidence>
<dbReference type="SUPFAM" id="SSF51905">
    <property type="entry name" value="FAD/NAD(P)-binding domain"/>
    <property type="match status" value="1"/>
</dbReference>
<dbReference type="InterPro" id="IPR012132">
    <property type="entry name" value="GMC_OxRdtase"/>
</dbReference>
<evidence type="ECO:0000256" key="8">
    <source>
        <dbReference type="PIRSR" id="PIRSR000137-2"/>
    </source>
</evidence>
<feature type="binding site" evidence="8">
    <location>
        <position position="246"/>
    </location>
    <ligand>
        <name>FAD</name>
        <dbReference type="ChEBI" id="CHEBI:57692"/>
    </ligand>
</feature>
<keyword evidence="4" id="KW-0732">Signal</keyword>
<accession>A0A0C9UYI4</accession>
<evidence type="ECO:0000259" key="9">
    <source>
        <dbReference type="Pfam" id="PF00732"/>
    </source>
</evidence>
<dbReference type="GO" id="GO:0016614">
    <property type="term" value="F:oxidoreductase activity, acting on CH-OH group of donors"/>
    <property type="evidence" value="ECO:0007669"/>
    <property type="project" value="InterPro"/>
</dbReference>
<dbReference type="SUPFAM" id="SSF54373">
    <property type="entry name" value="FAD-linked reductases, C-terminal domain"/>
    <property type="match status" value="1"/>
</dbReference>
<dbReference type="Proteomes" id="UP000054279">
    <property type="component" value="Unassembled WGS sequence"/>
</dbReference>
<keyword evidence="6" id="KW-0560">Oxidoreductase</keyword>
<dbReference type="HOGENOM" id="CLU_002865_6_0_1"/>
<keyword evidence="12" id="KW-1185">Reference proteome</keyword>
<feature type="binding site" evidence="8">
    <location>
        <begin position="521"/>
        <end position="522"/>
    </location>
    <ligand>
        <name>FAD</name>
        <dbReference type="ChEBI" id="CHEBI:57692"/>
    </ligand>
</feature>
<dbReference type="Pfam" id="PF05199">
    <property type="entry name" value="GMC_oxred_C"/>
    <property type="match status" value="1"/>
</dbReference>
<dbReference type="InterPro" id="IPR036188">
    <property type="entry name" value="FAD/NAD-bd_sf"/>
</dbReference>
<protein>
    <submittedName>
        <fullName evidence="11">GMC oxidoreductase</fullName>
    </submittedName>
</protein>
<evidence type="ECO:0000256" key="7">
    <source>
        <dbReference type="PIRSR" id="PIRSR000137-1"/>
    </source>
</evidence>
<evidence type="ECO:0000256" key="2">
    <source>
        <dbReference type="ARBA" id="ARBA00010790"/>
    </source>
</evidence>
<dbReference type="Pfam" id="PF00732">
    <property type="entry name" value="GMC_oxred_N"/>
    <property type="match status" value="1"/>
</dbReference>
<evidence type="ECO:0000256" key="5">
    <source>
        <dbReference type="ARBA" id="ARBA00022827"/>
    </source>
</evidence>
<dbReference type="Gene3D" id="3.50.50.60">
    <property type="entry name" value="FAD/NAD(P)-binding domain"/>
    <property type="match status" value="1"/>
</dbReference>
<feature type="active site" description="Proton acceptor" evidence="7">
    <location>
        <position position="565"/>
    </location>
</feature>
<evidence type="ECO:0000313" key="11">
    <source>
        <dbReference type="EMBL" id="KIJ30215.1"/>
    </source>
</evidence>
<dbReference type="AlphaFoldDB" id="A0A0C9UYI4"/>
<keyword evidence="3" id="KW-0285">Flavoprotein</keyword>
<feature type="binding site" evidence="8">
    <location>
        <begin position="25"/>
        <end position="26"/>
    </location>
    <ligand>
        <name>FAD</name>
        <dbReference type="ChEBI" id="CHEBI:57692"/>
    </ligand>
</feature>
<evidence type="ECO:0000256" key="1">
    <source>
        <dbReference type="ARBA" id="ARBA00001974"/>
    </source>
</evidence>
<feature type="domain" description="Glucose-methanol-choline oxidoreductase N-terminal" evidence="9">
    <location>
        <begin position="16"/>
        <end position="303"/>
    </location>
</feature>
<evidence type="ECO:0000313" key="12">
    <source>
        <dbReference type="Proteomes" id="UP000054279"/>
    </source>
</evidence>
<dbReference type="InterPro" id="IPR000172">
    <property type="entry name" value="GMC_OxRdtase_N"/>
</dbReference>
<feature type="domain" description="Glucose-methanol-choline oxidoreductase C-terminal" evidence="10">
    <location>
        <begin position="440"/>
        <end position="574"/>
    </location>
</feature>
<evidence type="ECO:0000256" key="6">
    <source>
        <dbReference type="ARBA" id="ARBA00023002"/>
    </source>
</evidence>
<keyword evidence="5 8" id="KW-0274">FAD</keyword>
<dbReference type="Gene3D" id="3.30.560.10">
    <property type="entry name" value="Glucose Oxidase, domain 3"/>
    <property type="match status" value="1"/>
</dbReference>
<dbReference type="EMBL" id="KN837266">
    <property type="protein sequence ID" value="KIJ30215.1"/>
    <property type="molecule type" value="Genomic_DNA"/>
</dbReference>
<organism evidence="11 12">
    <name type="scientific">Sphaerobolus stellatus (strain SS14)</name>
    <dbReference type="NCBI Taxonomy" id="990650"/>
    <lineage>
        <taxon>Eukaryota</taxon>
        <taxon>Fungi</taxon>
        <taxon>Dikarya</taxon>
        <taxon>Basidiomycota</taxon>
        <taxon>Agaricomycotina</taxon>
        <taxon>Agaricomycetes</taxon>
        <taxon>Phallomycetidae</taxon>
        <taxon>Geastrales</taxon>
        <taxon>Sphaerobolaceae</taxon>
        <taxon>Sphaerobolus</taxon>
    </lineage>
</organism>
<comment type="cofactor">
    <cofactor evidence="1 8">
        <name>FAD</name>
        <dbReference type="ChEBI" id="CHEBI:57692"/>
    </cofactor>
</comment>
<name>A0A0C9UYI4_SPHS4</name>
<dbReference type="PANTHER" id="PTHR11552:SF201">
    <property type="entry name" value="GLUCOSE-METHANOL-CHOLINE OXIDOREDUCTASE N-TERMINAL DOMAIN-CONTAINING PROTEIN"/>
    <property type="match status" value="1"/>
</dbReference>
<evidence type="ECO:0000259" key="10">
    <source>
        <dbReference type="Pfam" id="PF05199"/>
    </source>
</evidence>
<dbReference type="PANTHER" id="PTHR11552">
    <property type="entry name" value="GLUCOSE-METHANOL-CHOLINE GMC OXIDOREDUCTASE"/>
    <property type="match status" value="1"/>
</dbReference>
<dbReference type="OrthoDB" id="269227at2759"/>
<dbReference type="InterPro" id="IPR007867">
    <property type="entry name" value="GMC_OxRtase_C"/>
</dbReference>
<reference evidence="11 12" key="1">
    <citation type="submission" date="2014-06" db="EMBL/GenBank/DDBJ databases">
        <title>Evolutionary Origins and Diversification of the Mycorrhizal Mutualists.</title>
        <authorList>
            <consortium name="DOE Joint Genome Institute"/>
            <consortium name="Mycorrhizal Genomics Consortium"/>
            <person name="Kohler A."/>
            <person name="Kuo A."/>
            <person name="Nagy L.G."/>
            <person name="Floudas D."/>
            <person name="Copeland A."/>
            <person name="Barry K.W."/>
            <person name="Cichocki N."/>
            <person name="Veneault-Fourrey C."/>
            <person name="LaButti K."/>
            <person name="Lindquist E.A."/>
            <person name="Lipzen A."/>
            <person name="Lundell T."/>
            <person name="Morin E."/>
            <person name="Murat C."/>
            <person name="Riley R."/>
            <person name="Ohm R."/>
            <person name="Sun H."/>
            <person name="Tunlid A."/>
            <person name="Henrissat B."/>
            <person name="Grigoriev I.V."/>
            <person name="Hibbett D.S."/>
            <person name="Martin F."/>
        </authorList>
    </citation>
    <scope>NUCLEOTIDE SEQUENCE [LARGE SCALE GENOMIC DNA]</scope>
    <source>
        <strain evidence="11 12">SS14</strain>
    </source>
</reference>
<comment type="similarity">
    <text evidence="2">Belongs to the GMC oxidoreductase family.</text>
</comment>
<dbReference type="PIRSF" id="PIRSF000137">
    <property type="entry name" value="Alcohol_oxidase"/>
    <property type="match status" value="1"/>
</dbReference>
<feature type="active site" description="Proton donor" evidence="7">
    <location>
        <position position="522"/>
    </location>
</feature>